<proteinExistence type="predicted"/>
<name>A0A077R1M6_9BASI</name>
<feature type="transmembrane region" description="Helical" evidence="3">
    <location>
        <begin position="857"/>
        <end position="879"/>
    </location>
</feature>
<feature type="region of interest" description="Disordered" evidence="2">
    <location>
        <begin position="587"/>
        <end position="651"/>
    </location>
</feature>
<keyword evidence="3" id="KW-0812">Transmembrane</keyword>
<feature type="signal peptide" evidence="4">
    <location>
        <begin position="1"/>
        <end position="24"/>
    </location>
</feature>
<feature type="transmembrane region" description="Helical" evidence="3">
    <location>
        <begin position="1013"/>
        <end position="1038"/>
    </location>
</feature>
<accession>A0A077R1M6</accession>
<dbReference type="PANTHER" id="PTHR38121:SF2">
    <property type="entry name" value="ACYLTRANSFERASE 3 DOMAIN-CONTAINING PROTEIN"/>
    <property type="match status" value="1"/>
</dbReference>
<feature type="compositionally biased region" description="Polar residues" evidence="2">
    <location>
        <begin position="522"/>
        <end position="537"/>
    </location>
</feature>
<feature type="domain" description="Acyltransferase 3" evidence="5">
    <location>
        <begin position="816"/>
        <end position="1224"/>
    </location>
</feature>
<feature type="chain" id="PRO_5001722735" evidence="4">
    <location>
        <begin position="25"/>
        <end position="1254"/>
    </location>
</feature>
<feature type="compositionally biased region" description="Polar residues" evidence="2">
    <location>
        <begin position="587"/>
        <end position="601"/>
    </location>
</feature>
<feature type="region of interest" description="Disordered" evidence="2">
    <location>
        <begin position="517"/>
        <end position="553"/>
    </location>
</feature>
<feature type="region of interest" description="Disordered" evidence="2">
    <location>
        <begin position="61"/>
        <end position="80"/>
    </location>
</feature>
<dbReference type="EMBL" id="HG529549">
    <property type="protein sequence ID" value="CDI52772.1"/>
    <property type="molecule type" value="Genomic_DNA"/>
</dbReference>
<keyword evidence="6" id="KW-0378">Hydrolase</keyword>
<feature type="transmembrane region" description="Helical" evidence="3">
    <location>
        <begin position="1178"/>
        <end position="1197"/>
    </location>
</feature>
<evidence type="ECO:0000256" key="3">
    <source>
        <dbReference type="SAM" id="Phobius"/>
    </source>
</evidence>
<dbReference type="InterPro" id="IPR002656">
    <property type="entry name" value="Acyl_transf_3_dom"/>
</dbReference>
<evidence type="ECO:0000256" key="2">
    <source>
        <dbReference type="SAM" id="MobiDB-lite"/>
    </source>
</evidence>
<organism evidence="6">
    <name type="scientific">Melanopsichium pennsylvanicum 4</name>
    <dbReference type="NCBI Taxonomy" id="1398559"/>
    <lineage>
        <taxon>Eukaryota</taxon>
        <taxon>Fungi</taxon>
        <taxon>Dikarya</taxon>
        <taxon>Basidiomycota</taxon>
        <taxon>Ustilaginomycotina</taxon>
        <taxon>Ustilaginomycetes</taxon>
        <taxon>Ustilaginales</taxon>
        <taxon>Ustilaginaceae</taxon>
        <taxon>Melanopsichium</taxon>
    </lineage>
</organism>
<feature type="transmembrane region" description="Helical" evidence="3">
    <location>
        <begin position="908"/>
        <end position="931"/>
    </location>
</feature>
<feature type="coiled-coil region" evidence="1">
    <location>
        <begin position="392"/>
        <end position="424"/>
    </location>
</feature>
<dbReference type="GO" id="GO:0016747">
    <property type="term" value="F:acyltransferase activity, transferring groups other than amino-acyl groups"/>
    <property type="evidence" value="ECO:0007669"/>
    <property type="project" value="InterPro"/>
</dbReference>
<feature type="transmembrane region" description="Helical" evidence="3">
    <location>
        <begin position="1203"/>
        <end position="1229"/>
    </location>
</feature>
<sequence length="1254" mass="141128">MVNVFALLTAGIIALSSAALRAKAACECGYLDPTTNHLWTDASFSYFNETGLEDIVMNPAKSPKVDGDHTAGDTGDGQQTWSAVGDHVNPYEESFGATYLSAVSYNNTYIDNRTEGLAMEVSTANEKKHIVNGSSIVTRRRDILYGSFRASVKPPFIKPVPGSDHGYGSGFEFAISYNDSERMRINILTNDYMPNSTLGWAFAAARWDEDPIKNNLTYFHNFTKTNETIFLEHRMEWLNKTVIQYKNNAENRSVNFFQYKKGKNAINLPTTPAPVSLQAWANGEPSSSQGPPTYEPNVVRIMYTRFFFNSSRIERHDQFASQCAAAASSSTAVCSTEDYTLRTSTPFDLAAVEQFKPKKVKFHVPLWAVVIELFFLFVLIVTVVHGLYIRKIKEADKRRNAAALALAEEEKQAALLQYDDINDATDSPRSKAAADFEKPYKQIWAVPELMDDWGSDGESDIDEDDERFWESVDVLRSKDYKDDRDMNQPSLPHFEDATAIKPTASAESLDSYQFPSAAERNNAGSPPRNTGSSSYNDNADVVPSWGSHSRSNSAHRIPAANQFHLVNRPTFPRENSNMRLQLAKGLNRNNPYSTGVSNMGTQSGGVGSSPRFDHYQDNDYQEELSGPTAGDRTSSSTTSSTYPPVRPDLNRFDSYESDIQVPTNSHDAARTQRYLQDSSSNISLPYIAPKYVASGNLASAANSTASLLNYSGSGGGNKSGVGASHGYSSSININWDNEPKIIQWNKRKSMGVDLTIGQLAQPAMGDKNAARRLSTVVHAAPNNGHSFLTVVYKRFYNFFFISGDGMKTASGDSRIDYLDGMRGFACLFVSLGHFILMFWNAMANFYGPHHYYDFEYWIRVIFGPITINAGLVLGIFFLLPSRTMGSRYLVKGGIQSLADNSVRRMPRLIIPAAGACFANYLMIDVGAYKWVPRMNSLTWSTWSYFQNYDNALDFLDSFIALWFAGPPDSPALVTRYATGVLWTIPVIVQGAWTCMLCAVFAHEIKTHWKRFLFYFMCILFSWYAQTWDLFFMAGLVIADLDINLKYRKWGEIGIPLLPKGYAKLVRIPERIRQKFALKGKIIPWAFFLACSVQEWLTYIPGAPGENFDVWDVGVHPNFYNSKPNKWNDDTGYKYLRPRTSAWFFVMSIFILADHSSAFRQMFRLKIWSFLGKHSMSYFLLHGIIFWTWGAWLSVTMLTSGINYFATIMVVFITSYFWLTLFCICFTYTFEYWGIIASKAFWRATSGNLGRRAGT</sequence>
<keyword evidence="4" id="KW-0732">Signal</keyword>
<feature type="transmembrane region" description="Helical" evidence="3">
    <location>
        <begin position="366"/>
        <end position="389"/>
    </location>
</feature>
<evidence type="ECO:0000256" key="4">
    <source>
        <dbReference type="SAM" id="SignalP"/>
    </source>
</evidence>
<evidence type="ECO:0000259" key="5">
    <source>
        <dbReference type="Pfam" id="PF01757"/>
    </source>
</evidence>
<protein>
    <submittedName>
        <fullName evidence="6">Glycoside hydrolase family 16 protein</fullName>
    </submittedName>
</protein>
<keyword evidence="3" id="KW-0472">Membrane</keyword>
<feature type="transmembrane region" description="Helical" evidence="3">
    <location>
        <begin position="824"/>
        <end position="845"/>
    </location>
</feature>
<reference evidence="6" key="1">
    <citation type="journal article" date="2014" name="Genome Biol. Evol.">
        <title>Gene Loss Rather Than Gene Gain Is Associated with a Host Jump from Monocots to Dicots in the Smut Fungus Melanopsichium pennsylvanicum.</title>
        <authorList>
            <person name="Sharma R."/>
            <person name="Mishra B."/>
            <person name="Runge F."/>
            <person name="Thines M."/>
        </authorList>
    </citation>
    <scope>NUCLEOTIDE SEQUENCE</scope>
    <source>
        <strain evidence="6">4</strain>
    </source>
</reference>
<dbReference type="GO" id="GO:0016787">
    <property type="term" value="F:hydrolase activity"/>
    <property type="evidence" value="ECO:0007669"/>
    <property type="project" value="UniProtKB-KW"/>
</dbReference>
<feature type="region of interest" description="Disordered" evidence="2">
    <location>
        <begin position="480"/>
        <end position="499"/>
    </location>
</feature>
<feature type="transmembrane region" description="Helical" evidence="3">
    <location>
        <begin position="980"/>
        <end position="1001"/>
    </location>
</feature>
<feature type="transmembrane region" description="Helical" evidence="3">
    <location>
        <begin position="1141"/>
        <end position="1158"/>
    </location>
</feature>
<evidence type="ECO:0000313" key="6">
    <source>
        <dbReference type="EMBL" id="CDI52772.1"/>
    </source>
</evidence>
<keyword evidence="3" id="KW-1133">Transmembrane helix</keyword>
<evidence type="ECO:0000256" key="1">
    <source>
        <dbReference type="SAM" id="Coils"/>
    </source>
</evidence>
<dbReference type="AlphaFoldDB" id="A0A077R1M6"/>
<keyword evidence="1" id="KW-0175">Coiled coil</keyword>
<dbReference type="Pfam" id="PF01757">
    <property type="entry name" value="Acyl_transf_3"/>
    <property type="match status" value="1"/>
</dbReference>
<dbReference type="PANTHER" id="PTHR38121">
    <property type="entry name" value="GH16 DOMAIN-CONTAINING PROTEIN"/>
    <property type="match status" value="1"/>
</dbReference>